<dbReference type="STRING" id="1239962.C943_02982"/>
<organism evidence="5 6">
    <name type="scientific">Mariniradius saccharolyticus AK6</name>
    <dbReference type="NCBI Taxonomy" id="1239962"/>
    <lineage>
        <taxon>Bacteria</taxon>
        <taxon>Pseudomonadati</taxon>
        <taxon>Bacteroidota</taxon>
        <taxon>Cytophagia</taxon>
        <taxon>Cytophagales</taxon>
        <taxon>Cyclobacteriaceae</taxon>
        <taxon>Mariniradius</taxon>
    </lineage>
</organism>
<dbReference type="Gene3D" id="1.10.1200.140">
    <property type="entry name" value="Alkaline phosphatase, crown domain"/>
    <property type="match status" value="1"/>
</dbReference>
<feature type="binding site" evidence="3">
    <location>
        <position position="470"/>
    </location>
    <ligand>
        <name>Zn(2+)</name>
        <dbReference type="ChEBI" id="CHEBI:29105"/>
        <label>2</label>
    </ligand>
</feature>
<reference evidence="5" key="1">
    <citation type="submission" date="2013-01" db="EMBL/GenBank/DDBJ databases">
        <title>Genome assembly of Mariniradius saccharolyticus AK6.</title>
        <authorList>
            <person name="Vaidya B."/>
            <person name="Khatri I."/>
            <person name="Tanuku N.R.S."/>
            <person name="Subramanian S."/>
            <person name="Pinnaka A."/>
        </authorList>
    </citation>
    <scope>NUCLEOTIDE SEQUENCE [LARGE SCALE GENOMIC DNA]</scope>
    <source>
        <strain evidence="5">AK6</strain>
    </source>
</reference>
<dbReference type="PRINTS" id="PR00113">
    <property type="entry name" value="ALKPHPHTASE"/>
</dbReference>
<feature type="binding site" evidence="3">
    <location>
        <position position="91"/>
    </location>
    <ligand>
        <name>Mg(2+)</name>
        <dbReference type="ChEBI" id="CHEBI:18420"/>
    </ligand>
</feature>
<feature type="binding site" evidence="3">
    <location>
        <position position="192"/>
    </location>
    <ligand>
        <name>Mg(2+)</name>
        <dbReference type="ChEBI" id="CHEBI:18420"/>
    </ligand>
</feature>
<proteinExistence type="inferred from homology"/>
<dbReference type="Proteomes" id="UP000010953">
    <property type="component" value="Unassembled WGS sequence"/>
</dbReference>
<evidence type="ECO:0000256" key="1">
    <source>
        <dbReference type="ARBA" id="ARBA00022553"/>
    </source>
</evidence>
<evidence type="ECO:0000256" key="2">
    <source>
        <dbReference type="PIRSR" id="PIRSR601952-1"/>
    </source>
</evidence>
<dbReference type="FunCoup" id="M7XJS4">
    <property type="interactions" value="148"/>
</dbReference>
<sequence>MPLKPQRADLVYFSNDNKKLIHTLMFQSREKVFFRQIIESKFPMDMKRREFFRNGFLTTLGLGALGSASAWGKEFSTNAAQAKNIIFLVSDGMSSGTLNMADILLRHKEGKPSQWIDLYEKNLVKRALMDTASASSFVTDSAAAGSAWGGGMRVKNGSLNVGPNGEKPVPILQKFKTMGKSVGCVTSVQITHATPASFCVNNNSRNSMADIAVDYLKLRFDVMMGGGLNFFDPKEREDQRDLIQAYQQTGFDLVRTKSEMMKTKGDKPIMGLFAGDGLPYAIDRVNNPELREKVPSLAEMTQKAIEVLSKNQKGFVMQVEGGKVDWAAHGNDAPALLYDQIDFDMAVGVAMDFAQKDKNTLVIITTDHGNSNPGLFYSGQANRNFEKMYAVKASNEWILNQIKPGFSNSQVIELLESHQNIVLKEEDAAAILASYKVGSDGMYNPQNLPFMPLAAMQSKQTGIYWAGSNHTADYVELAMFGPGSENLKGFMKNFELHNFMLQTCGADASLLMA</sequence>
<comment type="cofactor">
    <cofactor evidence="3">
        <name>Zn(2+)</name>
        <dbReference type="ChEBI" id="CHEBI:29105"/>
    </cofactor>
    <text evidence="3">Binds 2 Zn(2+) ions.</text>
</comment>
<evidence type="ECO:0000313" key="5">
    <source>
        <dbReference type="EMBL" id="EMS35089.1"/>
    </source>
</evidence>
<protein>
    <submittedName>
        <fullName evidence="5">Alkaline phosphatase</fullName>
    </submittedName>
</protein>
<evidence type="ECO:0000313" key="6">
    <source>
        <dbReference type="Proteomes" id="UP000010953"/>
    </source>
</evidence>
<dbReference type="InParanoid" id="M7XJS4"/>
<name>M7XJS4_9BACT</name>
<feature type="binding site" evidence="3">
    <location>
        <position position="194"/>
    </location>
    <ligand>
        <name>Mg(2+)</name>
        <dbReference type="ChEBI" id="CHEBI:18420"/>
    </ligand>
</feature>
<keyword evidence="6" id="KW-1185">Reference proteome</keyword>
<feature type="binding site" evidence="3">
    <location>
        <position position="367"/>
    </location>
    <ligand>
        <name>Zn(2+)</name>
        <dbReference type="ChEBI" id="CHEBI:29105"/>
        <label>2</label>
    </ligand>
</feature>
<comment type="caution">
    <text evidence="5">The sequence shown here is derived from an EMBL/GenBank/DDBJ whole genome shotgun (WGS) entry which is preliminary data.</text>
</comment>
<dbReference type="AlphaFoldDB" id="M7XJS4"/>
<dbReference type="PANTHER" id="PTHR11596:SF5">
    <property type="entry name" value="ALKALINE PHOSPHATASE"/>
    <property type="match status" value="1"/>
</dbReference>
<dbReference type="EMBL" id="AMZY02000003">
    <property type="protein sequence ID" value="EMS35089.1"/>
    <property type="molecule type" value="Genomic_DNA"/>
</dbReference>
<feature type="binding site" evidence="3">
    <location>
        <position position="320"/>
    </location>
    <ligand>
        <name>Mg(2+)</name>
        <dbReference type="ChEBI" id="CHEBI:18420"/>
    </ligand>
</feature>
<dbReference type="CDD" id="cd16012">
    <property type="entry name" value="ALP"/>
    <property type="match status" value="1"/>
</dbReference>
<feature type="binding site" evidence="3">
    <location>
        <position position="91"/>
    </location>
    <ligand>
        <name>Zn(2+)</name>
        <dbReference type="ChEBI" id="CHEBI:29105"/>
        <label>2</label>
    </ligand>
</feature>
<dbReference type="InterPro" id="IPR001952">
    <property type="entry name" value="Alkaline_phosphatase"/>
</dbReference>
<dbReference type="GO" id="GO:0046872">
    <property type="term" value="F:metal ion binding"/>
    <property type="evidence" value="ECO:0007669"/>
    <property type="project" value="UniProtKB-KW"/>
</dbReference>
<dbReference type="InterPro" id="IPR017850">
    <property type="entry name" value="Alkaline_phosphatase_core_sf"/>
</dbReference>
<dbReference type="SUPFAM" id="SSF53649">
    <property type="entry name" value="Alkaline phosphatase-like"/>
    <property type="match status" value="1"/>
</dbReference>
<dbReference type="InterPro" id="IPR042085">
    <property type="entry name" value="Ap_crown"/>
</dbReference>
<keyword evidence="3" id="KW-0479">Metal-binding</keyword>
<dbReference type="SMART" id="SM00098">
    <property type="entry name" value="alkPPc"/>
    <property type="match status" value="1"/>
</dbReference>
<feature type="active site" description="Phosphoserine intermediate" evidence="2">
    <location>
        <position position="141"/>
    </location>
</feature>
<dbReference type="GO" id="GO:0004035">
    <property type="term" value="F:alkaline phosphatase activity"/>
    <property type="evidence" value="ECO:0007669"/>
    <property type="project" value="TreeGrafter"/>
</dbReference>
<keyword evidence="3" id="KW-0862">Zinc</keyword>
<feature type="binding site" evidence="3">
    <location>
        <position position="325"/>
    </location>
    <ligand>
        <name>Zn(2+)</name>
        <dbReference type="ChEBI" id="CHEBI:29105"/>
        <label>2</label>
    </ligand>
</feature>
<evidence type="ECO:0000256" key="4">
    <source>
        <dbReference type="RuleBase" id="RU003946"/>
    </source>
</evidence>
<comment type="cofactor">
    <cofactor evidence="3">
        <name>Mg(2+)</name>
        <dbReference type="ChEBI" id="CHEBI:18420"/>
    </cofactor>
    <text evidence="3">Binds 1 Mg(2+) ion.</text>
</comment>
<dbReference type="PANTHER" id="PTHR11596">
    <property type="entry name" value="ALKALINE PHOSPHATASE"/>
    <property type="match status" value="1"/>
</dbReference>
<keyword evidence="3" id="KW-0460">Magnesium</keyword>
<keyword evidence="1" id="KW-0597">Phosphoprotein</keyword>
<dbReference type="Gene3D" id="3.40.720.10">
    <property type="entry name" value="Alkaline Phosphatase, subunit A"/>
    <property type="match status" value="1"/>
</dbReference>
<feature type="binding site" evidence="3">
    <location>
        <position position="368"/>
    </location>
    <ligand>
        <name>Zn(2+)</name>
        <dbReference type="ChEBI" id="CHEBI:29105"/>
        <label>2</label>
    </ligand>
</feature>
<comment type="similarity">
    <text evidence="4">Belongs to the alkaline phosphatase family.</text>
</comment>
<feature type="binding site" evidence="3">
    <location>
        <position position="329"/>
    </location>
    <ligand>
        <name>Zn(2+)</name>
        <dbReference type="ChEBI" id="CHEBI:29105"/>
        <label>2</label>
    </ligand>
</feature>
<dbReference type="eggNOG" id="COG1785">
    <property type="taxonomic scope" value="Bacteria"/>
</dbReference>
<accession>M7XJS4</accession>
<dbReference type="Pfam" id="PF00245">
    <property type="entry name" value="Alk_phosphatase"/>
    <property type="match status" value="1"/>
</dbReference>
<gene>
    <name evidence="5" type="ORF">C943_02982</name>
</gene>
<evidence type="ECO:0000256" key="3">
    <source>
        <dbReference type="PIRSR" id="PIRSR601952-2"/>
    </source>
</evidence>